<reference evidence="3" key="1">
    <citation type="journal article" date="2009" name="Genome Res.">
        <title>Comparative genomic analyses of the human fungal pathogens Coccidioides and their relatives.</title>
        <authorList>
            <person name="Sharpton T.J."/>
            <person name="Stajich J.E."/>
            <person name="Rounsley S.D."/>
            <person name="Gardner M.J."/>
            <person name="Wortman J.R."/>
            <person name="Jordar V.S."/>
            <person name="Maiti R."/>
            <person name="Kodira C.D."/>
            <person name="Neafsey D.E."/>
            <person name="Zeng Q."/>
            <person name="Hung C.-Y."/>
            <person name="McMahan C."/>
            <person name="Muszewska A."/>
            <person name="Grynberg M."/>
            <person name="Mandel M.A."/>
            <person name="Kellner E.M."/>
            <person name="Barker B.M."/>
            <person name="Galgiani J.N."/>
            <person name="Orbach M.J."/>
            <person name="Kirkland T.N."/>
            <person name="Cole G.T."/>
            <person name="Henn M.R."/>
            <person name="Birren B.W."/>
            <person name="Taylor J.W."/>
        </authorList>
    </citation>
    <scope>NUCLEOTIDE SEQUENCE [LARGE SCALE GENOMIC DNA]</scope>
    <source>
        <strain evidence="3">RS</strain>
    </source>
</reference>
<dbReference type="Proteomes" id="UP000001261">
    <property type="component" value="Unassembled WGS sequence"/>
</dbReference>
<dbReference type="InParanoid" id="J3K060"/>
<dbReference type="VEuPathDB" id="FungiDB:CIMG_12573"/>
<feature type="region of interest" description="Disordered" evidence="1">
    <location>
        <begin position="1"/>
        <end position="40"/>
    </location>
</feature>
<organism evidence="2 3">
    <name type="scientific">Coccidioides immitis (strain RS)</name>
    <name type="common">Valley fever fungus</name>
    <dbReference type="NCBI Taxonomy" id="246410"/>
    <lineage>
        <taxon>Eukaryota</taxon>
        <taxon>Fungi</taxon>
        <taxon>Dikarya</taxon>
        <taxon>Ascomycota</taxon>
        <taxon>Pezizomycotina</taxon>
        <taxon>Eurotiomycetes</taxon>
        <taxon>Eurotiomycetidae</taxon>
        <taxon>Onygenales</taxon>
        <taxon>Onygenaceae</taxon>
        <taxon>Coccidioides</taxon>
    </lineage>
</organism>
<evidence type="ECO:0000313" key="3">
    <source>
        <dbReference type="Proteomes" id="UP000001261"/>
    </source>
</evidence>
<keyword evidence="3" id="KW-1185">Reference proteome</keyword>
<proteinExistence type="predicted"/>
<feature type="compositionally biased region" description="Polar residues" evidence="1">
    <location>
        <begin position="27"/>
        <end position="37"/>
    </location>
</feature>
<gene>
    <name evidence="2" type="ORF">CIMG_12573</name>
</gene>
<dbReference type="OrthoDB" id="4346369at2759"/>
<evidence type="ECO:0000256" key="1">
    <source>
        <dbReference type="SAM" id="MobiDB-lite"/>
    </source>
</evidence>
<protein>
    <submittedName>
        <fullName evidence="2">Uncharacterized protein</fullName>
    </submittedName>
</protein>
<dbReference type="GeneID" id="24164200"/>
<sequence>MYIVQSMGEDEWVIPESPSSKKKTNQQEETPLTNSTNKKYESLKERTSVNIEIVKEAKNNQRAKIATLYTQCTGQFITYQDNQTSVDDNVIKDVELINQKKPEIQNKSTEKQRSRYSATDCLFSQIHDSRDANELISQILNEKVELIVKKLIDVSLKLHQAFFRSGWNNSTSKSHVKIEVSKPVQPDLKINSSKLTLKLMVPKSKTVYGMHSLYTPVTINQQELIVLIDTGSEINLLS</sequence>
<evidence type="ECO:0000313" key="2">
    <source>
        <dbReference type="EMBL" id="EAS27203.3"/>
    </source>
</evidence>
<dbReference type="AlphaFoldDB" id="J3K060"/>
<reference evidence="3" key="2">
    <citation type="journal article" date="2010" name="Genome Res.">
        <title>Population genomic sequencing of Coccidioides fungi reveals recent hybridization and transposon control.</title>
        <authorList>
            <person name="Neafsey D.E."/>
            <person name="Barker B.M."/>
            <person name="Sharpton T.J."/>
            <person name="Stajich J.E."/>
            <person name="Park D.J."/>
            <person name="Whiston E."/>
            <person name="Hung C.-Y."/>
            <person name="McMahan C."/>
            <person name="White J."/>
            <person name="Sykes S."/>
            <person name="Heiman D."/>
            <person name="Young S."/>
            <person name="Zeng Q."/>
            <person name="Abouelleil A."/>
            <person name="Aftuck L."/>
            <person name="Bessette D."/>
            <person name="Brown A."/>
            <person name="FitzGerald M."/>
            <person name="Lui A."/>
            <person name="Macdonald J.P."/>
            <person name="Priest M."/>
            <person name="Orbach M.J."/>
            <person name="Galgiani J.N."/>
            <person name="Kirkland T.N."/>
            <person name="Cole G.T."/>
            <person name="Birren B.W."/>
            <person name="Henn M.R."/>
            <person name="Taylor J.W."/>
            <person name="Rounsley S.D."/>
        </authorList>
    </citation>
    <scope>GENOME REANNOTATION</scope>
    <source>
        <strain evidence="3">RS</strain>
    </source>
</reference>
<dbReference type="RefSeq" id="XP_001249243.1">
    <property type="nucleotide sequence ID" value="XM_001249242.1"/>
</dbReference>
<name>J3K060_COCIM</name>
<dbReference type="EMBL" id="GG704911">
    <property type="protein sequence ID" value="EAS27203.3"/>
    <property type="molecule type" value="Genomic_DNA"/>
</dbReference>
<dbReference type="KEGG" id="cim:CIMG_12573"/>
<accession>J3K060</accession>